<proteinExistence type="inferred from homology"/>
<protein>
    <recommendedName>
        <fullName evidence="3">Peptidase A1 domain-containing protein</fullName>
    </recommendedName>
</protein>
<evidence type="ECO:0000313" key="5">
    <source>
        <dbReference type="Proteomes" id="UP000324897"/>
    </source>
</evidence>
<organism evidence="4 5">
    <name type="scientific">Eragrostis curvula</name>
    <name type="common">weeping love grass</name>
    <dbReference type="NCBI Taxonomy" id="38414"/>
    <lineage>
        <taxon>Eukaryota</taxon>
        <taxon>Viridiplantae</taxon>
        <taxon>Streptophyta</taxon>
        <taxon>Embryophyta</taxon>
        <taxon>Tracheophyta</taxon>
        <taxon>Spermatophyta</taxon>
        <taxon>Magnoliopsida</taxon>
        <taxon>Liliopsida</taxon>
        <taxon>Poales</taxon>
        <taxon>Poaceae</taxon>
        <taxon>PACMAD clade</taxon>
        <taxon>Chloridoideae</taxon>
        <taxon>Eragrostideae</taxon>
        <taxon>Eragrostidinae</taxon>
        <taxon>Eragrostis</taxon>
    </lineage>
</organism>
<dbReference type="Gramene" id="TVT98088">
    <property type="protein sequence ID" value="TVT98088"/>
    <property type="gene ID" value="EJB05_56630"/>
</dbReference>
<evidence type="ECO:0000256" key="1">
    <source>
        <dbReference type="ARBA" id="ARBA00007447"/>
    </source>
</evidence>
<feature type="active site" evidence="2">
    <location>
        <position position="141"/>
    </location>
</feature>
<dbReference type="PANTHER" id="PTHR13683">
    <property type="entry name" value="ASPARTYL PROTEASES"/>
    <property type="match status" value="1"/>
</dbReference>
<keyword evidence="5" id="KW-1185">Reference proteome</keyword>
<gene>
    <name evidence="4" type="ORF">EJB05_56630</name>
</gene>
<evidence type="ECO:0000259" key="3">
    <source>
        <dbReference type="PROSITE" id="PS51767"/>
    </source>
</evidence>
<dbReference type="InterPro" id="IPR001461">
    <property type="entry name" value="Aspartic_peptidase_A1"/>
</dbReference>
<sequence>MKSAIIVVDEKSTFGNRWKKNTKNNNTMIPVLYLLLAALCIASPIAQATATSAKSKNDVCSGHRVTVPFSSRTLLPLNHRHGPCSPFPSSERRVPSMSDSIWRGSSAVAKRPTAPTSLETLEYVVTVGLGTPAVNQNLYVDTGSDVSWVQCRRCPVPAACHPQKDPLFDPAKSSTYSTIPCGSAACRSLDDYGCSGRLCQYAVAYGDGSNTTGTYSADKLTLSPSGYAVDGFRFGCSHTAQGFGDDLADGLIGLGGGKPSIVSQMAEKAFSYCLPPSASYSGFLSLGAPPRWSGFAATPMYLVDTHYLVFLQGIVVAGRRLRVPTSAFAAGAVMDSGTLVTQLPPAAYRALRAAFRKEMRSYPLAPPPSDIFDTCYSVLNESSSGGDVMIKVPSVALVFDRGATVELDRSGVIQDGCLAFTSNDDDASVGIIGNVQQRTFEVLYDIGGGAVGFRPGAC</sequence>
<dbReference type="Gene3D" id="2.40.70.10">
    <property type="entry name" value="Acid Proteases"/>
    <property type="match status" value="2"/>
</dbReference>
<dbReference type="Proteomes" id="UP000324897">
    <property type="component" value="Unassembled WGS sequence"/>
</dbReference>
<dbReference type="GO" id="GO:0004190">
    <property type="term" value="F:aspartic-type endopeptidase activity"/>
    <property type="evidence" value="ECO:0007669"/>
    <property type="project" value="InterPro"/>
</dbReference>
<evidence type="ECO:0000313" key="4">
    <source>
        <dbReference type="EMBL" id="TVT98088.1"/>
    </source>
</evidence>
<feature type="domain" description="Peptidase A1" evidence="3">
    <location>
        <begin position="123"/>
        <end position="454"/>
    </location>
</feature>
<dbReference type="AlphaFoldDB" id="A0A5J9SH70"/>
<evidence type="ECO:0000256" key="2">
    <source>
        <dbReference type="PIRSR" id="PIRSR601461-1"/>
    </source>
</evidence>
<dbReference type="InterPro" id="IPR032799">
    <property type="entry name" value="TAXi_C"/>
</dbReference>
<comment type="caution">
    <text evidence="4">The sequence shown here is derived from an EMBL/GenBank/DDBJ whole genome shotgun (WGS) entry which is preliminary data.</text>
</comment>
<accession>A0A5J9SH70</accession>
<feature type="active site" evidence="2">
    <location>
        <position position="335"/>
    </location>
</feature>
<dbReference type="GO" id="GO:0006508">
    <property type="term" value="P:proteolysis"/>
    <property type="evidence" value="ECO:0007669"/>
    <property type="project" value="InterPro"/>
</dbReference>
<dbReference type="InterPro" id="IPR021109">
    <property type="entry name" value="Peptidase_aspartic_dom_sf"/>
</dbReference>
<dbReference type="InterPro" id="IPR033121">
    <property type="entry name" value="PEPTIDASE_A1"/>
</dbReference>
<name>A0A5J9SH70_9POAL</name>
<dbReference type="FunFam" id="2.40.70.10:FF:000013">
    <property type="entry name" value="Aspartyl protease AED1"/>
    <property type="match status" value="1"/>
</dbReference>
<dbReference type="Pfam" id="PF14541">
    <property type="entry name" value="TAXi_C"/>
    <property type="match status" value="1"/>
</dbReference>
<dbReference type="InterPro" id="IPR032861">
    <property type="entry name" value="TAXi_N"/>
</dbReference>
<dbReference type="PROSITE" id="PS51767">
    <property type="entry name" value="PEPTIDASE_A1"/>
    <property type="match status" value="1"/>
</dbReference>
<dbReference type="SUPFAM" id="SSF50630">
    <property type="entry name" value="Acid proteases"/>
    <property type="match status" value="1"/>
</dbReference>
<comment type="similarity">
    <text evidence="1">Belongs to the peptidase A1 family.</text>
</comment>
<dbReference type="PANTHER" id="PTHR13683:SF716">
    <property type="entry name" value="OS06G0119600 PROTEIN"/>
    <property type="match status" value="1"/>
</dbReference>
<dbReference type="OrthoDB" id="682049at2759"/>
<dbReference type="Pfam" id="PF14543">
    <property type="entry name" value="TAXi_N"/>
    <property type="match status" value="1"/>
</dbReference>
<dbReference type="FunFam" id="2.40.70.10:FF:000031">
    <property type="entry name" value="Aspartyl protease AED1"/>
    <property type="match status" value="1"/>
</dbReference>
<dbReference type="EMBL" id="RWGY01000903">
    <property type="protein sequence ID" value="TVT98088.1"/>
    <property type="molecule type" value="Genomic_DNA"/>
</dbReference>
<reference evidence="4 5" key="1">
    <citation type="journal article" date="2019" name="Sci. Rep.">
        <title>A high-quality genome of Eragrostis curvula grass provides insights into Poaceae evolution and supports new strategies to enhance forage quality.</title>
        <authorList>
            <person name="Carballo J."/>
            <person name="Santos B.A.C.M."/>
            <person name="Zappacosta D."/>
            <person name="Garbus I."/>
            <person name="Selva J.P."/>
            <person name="Gallo C.A."/>
            <person name="Diaz A."/>
            <person name="Albertini E."/>
            <person name="Caccamo M."/>
            <person name="Echenique V."/>
        </authorList>
    </citation>
    <scope>NUCLEOTIDE SEQUENCE [LARGE SCALE GENOMIC DNA]</scope>
    <source>
        <strain evidence="5">cv. Victoria</strain>
        <tissue evidence="4">Leaf</tissue>
    </source>
</reference>